<dbReference type="EMBL" id="DTBJ01000033">
    <property type="protein sequence ID" value="HGM58835.1"/>
    <property type="molecule type" value="Genomic_DNA"/>
</dbReference>
<dbReference type="GO" id="GO:0005829">
    <property type="term" value="C:cytosol"/>
    <property type="evidence" value="ECO:0007669"/>
    <property type="project" value="TreeGrafter"/>
</dbReference>
<proteinExistence type="inferred from homology"/>
<dbReference type="Gene3D" id="3.40.980.10">
    <property type="entry name" value="MoaB/Mog-like domain"/>
    <property type="match status" value="1"/>
</dbReference>
<name>A0A7C4D7C9_STAMA</name>
<dbReference type="PIRSF" id="PIRSF006443">
    <property type="entry name" value="MoaB"/>
    <property type="match status" value="1"/>
</dbReference>
<dbReference type="AlphaFoldDB" id="A0A7C4D7C9"/>
<gene>
    <name evidence="4" type="ORF">ENU14_04545</name>
</gene>
<dbReference type="InterPro" id="IPR008284">
    <property type="entry name" value="MoCF_biosynth_CS"/>
</dbReference>
<protein>
    <submittedName>
        <fullName evidence="4">MogA/MoaB family molybdenum cofactor biosynthesis protein</fullName>
    </submittedName>
</protein>
<evidence type="ECO:0000313" key="4">
    <source>
        <dbReference type="EMBL" id="HGM58835.1"/>
    </source>
</evidence>
<dbReference type="Pfam" id="PF00994">
    <property type="entry name" value="MoCF_biosynth"/>
    <property type="match status" value="1"/>
</dbReference>
<comment type="caution">
    <text evidence="4">The sequence shown here is derived from an EMBL/GenBank/DDBJ whole genome shotgun (WGS) entry which is preliminary data.</text>
</comment>
<dbReference type="SMART" id="SM00852">
    <property type="entry name" value="MoCF_biosynth"/>
    <property type="match status" value="1"/>
</dbReference>
<sequence>MVLNNIVFHIIVVSDSIYSGERKDTSGDKALEILVKNGYKVSGKTIIPNNYREIIRVIRKLYDSNVLIFIGGTGPSPRDITIDVIEEIAWRKIPGFGEYFRLKSFEEIGYHGLLSRSELYILHDGRIVTVLPGSPKSVETGLRILLNIVEHLFEEIWRFDEPHSTR</sequence>
<dbReference type="InterPro" id="IPR001453">
    <property type="entry name" value="MoaB/Mog_dom"/>
</dbReference>
<accession>A0A7C4D7C9</accession>
<dbReference type="GO" id="GO:0006777">
    <property type="term" value="P:Mo-molybdopterin cofactor biosynthetic process"/>
    <property type="evidence" value="ECO:0007669"/>
    <property type="project" value="UniProtKB-KW"/>
</dbReference>
<dbReference type="InterPro" id="IPR012245">
    <property type="entry name" value="MoaB"/>
</dbReference>
<feature type="domain" description="MoaB/Mog" evidence="3">
    <location>
        <begin position="9"/>
        <end position="152"/>
    </location>
</feature>
<dbReference type="NCBIfam" id="TIGR00177">
    <property type="entry name" value="molyb_syn"/>
    <property type="match status" value="1"/>
</dbReference>
<dbReference type="PROSITE" id="PS01078">
    <property type="entry name" value="MOCF_BIOSYNTHESIS_1"/>
    <property type="match status" value="1"/>
</dbReference>
<reference evidence="4" key="1">
    <citation type="journal article" date="2020" name="mSystems">
        <title>Genome- and Community-Level Interaction Insights into Carbon Utilization and Element Cycling Functions of Hydrothermarchaeota in Hydrothermal Sediment.</title>
        <authorList>
            <person name="Zhou Z."/>
            <person name="Liu Y."/>
            <person name="Xu W."/>
            <person name="Pan J."/>
            <person name="Luo Z.H."/>
            <person name="Li M."/>
        </authorList>
    </citation>
    <scope>NUCLEOTIDE SEQUENCE [LARGE SCALE GENOMIC DNA]</scope>
    <source>
        <strain evidence="4">SpSt-642</strain>
    </source>
</reference>
<evidence type="ECO:0000259" key="3">
    <source>
        <dbReference type="SMART" id="SM00852"/>
    </source>
</evidence>
<comment type="similarity">
    <text evidence="1">Belongs to the MoaB/Mog family.</text>
</comment>
<dbReference type="SUPFAM" id="SSF53218">
    <property type="entry name" value="Molybdenum cofactor biosynthesis proteins"/>
    <property type="match status" value="1"/>
</dbReference>
<dbReference type="PANTHER" id="PTHR43232">
    <property type="entry name" value="MOLYBDENUM COFACTOR BIOSYNTHESIS PROTEIN B"/>
    <property type="match status" value="1"/>
</dbReference>
<dbReference type="InterPro" id="IPR036425">
    <property type="entry name" value="MoaB/Mog-like_dom_sf"/>
</dbReference>
<evidence type="ECO:0000256" key="1">
    <source>
        <dbReference type="ARBA" id="ARBA00006112"/>
    </source>
</evidence>
<evidence type="ECO:0000256" key="2">
    <source>
        <dbReference type="ARBA" id="ARBA00023150"/>
    </source>
</evidence>
<organism evidence="4">
    <name type="scientific">Staphylothermus marinus</name>
    <dbReference type="NCBI Taxonomy" id="2280"/>
    <lineage>
        <taxon>Archaea</taxon>
        <taxon>Thermoproteota</taxon>
        <taxon>Thermoprotei</taxon>
        <taxon>Desulfurococcales</taxon>
        <taxon>Desulfurococcaceae</taxon>
        <taxon>Staphylothermus</taxon>
    </lineage>
</organism>
<dbReference type="CDD" id="cd00886">
    <property type="entry name" value="MogA_MoaB"/>
    <property type="match status" value="1"/>
</dbReference>
<dbReference type="PANTHER" id="PTHR43232:SF2">
    <property type="entry name" value="MOLYBDENUM COFACTOR BIOSYNTHESIS PROTEIN B"/>
    <property type="match status" value="1"/>
</dbReference>
<keyword evidence="2" id="KW-0501">Molybdenum cofactor biosynthesis</keyword>